<protein>
    <recommendedName>
        <fullName evidence="4">DsrE family protein</fullName>
    </recommendedName>
</protein>
<keyword evidence="3" id="KW-1185">Reference proteome</keyword>
<reference evidence="2 3" key="1">
    <citation type="submission" date="2019-02" db="EMBL/GenBank/DDBJ databases">
        <title>Emended description of the genus Rhodopseudomonas and description of Rhodopseudomonas albus sp. nov., a non-phototrophic, heavy-metal-tolerant bacterium isolated from garden soil.</title>
        <authorList>
            <person name="Bao Z."/>
            <person name="Cao W.W."/>
            <person name="Sato Y."/>
            <person name="Nishizawa T."/>
            <person name="Zhao J."/>
            <person name="Guo Y."/>
            <person name="Ohta H."/>
        </authorList>
    </citation>
    <scope>NUCLEOTIDE SEQUENCE [LARGE SCALE GENOMIC DNA]</scope>
    <source>
        <strain evidence="2 3">SK50-23</strain>
    </source>
</reference>
<feature type="signal peptide" evidence="1">
    <location>
        <begin position="1"/>
        <end position="25"/>
    </location>
</feature>
<dbReference type="InterPro" id="IPR027396">
    <property type="entry name" value="DsrEFH-like"/>
</dbReference>
<dbReference type="RefSeq" id="WP_211912415.1">
    <property type="nucleotide sequence ID" value="NZ_CP036498.1"/>
</dbReference>
<organism evidence="2 3">
    <name type="scientific">Tardiphaga alba</name>
    <dbReference type="NCBI Taxonomy" id="340268"/>
    <lineage>
        <taxon>Bacteria</taxon>
        <taxon>Pseudomonadati</taxon>
        <taxon>Pseudomonadota</taxon>
        <taxon>Alphaproteobacteria</taxon>
        <taxon>Hyphomicrobiales</taxon>
        <taxon>Nitrobacteraceae</taxon>
        <taxon>Tardiphaga</taxon>
    </lineage>
</organism>
<dbReference type="Proteomes" id="UP000682843">
    <property type="component" value="Chromosome"/>
</dbReference>
<feature type="chain" id="PRO_5045737631" description="DsrE family protein" evidence="1">
    <location>
        <begin position="26"/>
        <end position="149"/>
    </location>
</feature>
<dbReference type="PANTHER" id="PTHR37691:SF1">
    <property type="entry name" value="BLR3518 PROTEIN"/>
    <property type="match status" value="1"/>
</dbReference>
<dbReference type="EMBL" id="CP036498">
    <property type="protein sequence ID" value="QUS38875.1"/>
    <property type="molecule type" value="Genomic_DNA"/>
</dbReference>
<gene>
    <name evidence="2" type="ORF">RPMA_08570</name>
</gene>
<dbReference type="Gene3D" id="3.40.1260.10">
    <property type="entry name" value="DsrEFH-like"/>
    <property type="match status" value="1"/>
</dbReference>
<keyword evidence="1" id="KW-0732">Signal</keyword>
<proteinExistence type="predicted"/>
<evidence type="ECO:0008006" key="4">
    <source>
        <dbReference type="Google" id="ProtNLM"/>
    </source>
</evidence>
<accession>A0ABX8A8Z9</accession>
<evidence type="ECO:0000313" key="2">
    <source>
        <dbReference type="EMBL" id="QUS38875.1"/>
    </source>
</evidence>
<dbReference type="SUPFAM" id="SSF75169">
    <property type="entry name" value="DsrEFH-like"/>
    <property type="match status" value="1"/>
</dbReference>
<name>A0ABX8A8Z9_9BRAD</name>
<evidence type="ECO:0000313" key="3">
    <source>
        <dbReference type="Proteomes" id="UP000682843"/>
    </source>
</evidence>
<dbReference type="PANTHER" id="PTHR37691">
    <property type="entry name" value="BLR3518 PROTEIN"/>
    <property type="match status" value="1"/>
</dbReference>
<sequence length="149" mass="15901">MNRRNMLWSALASFGAGLAVTRAQAATTTAHPDRQKVVYHLADADRVNFALGNIQNHLDGVGGPEHVSIVLVVLGPALRAFHRATANPDIRQRLGKFAQAGVTLAACKNTMVAQEVTLDGLLPGFSVADKGGVVLITELQMQGYAYIRP</sequence>
<evidence type="ECO:0000256" key="1">
    <source>
        <dbReference type="SAM" id="SignalP"/>
    </source>
</evidence>